<dbReference type="Proteomes" id="UP000054217">
    <property type="component" value="Unassembled WGS sequence"/>
</dbReference>
<reference evidence="1 2" key="1">
    <citation type="submission" date="2014-04" db="EMBL/GenBank/DDBJ databases">
        <authorList>
            <consortium name="DOE Joint Genome Institute"/>
            <person name="Kuo A."/>
            <person name="Kohler A."/>
            <person name="Costa M.D."/>
            <person name="Nagy L.G."/>
            <person name="Floudas D."/>
            <person name="Copeland A."/>
            <person name="Barry K.W."/>
            <person name="Cichocki N."/>
            <person name="Veneault-Fourrey C."/>
            <person name="LaButti K."/>
            <person name="Lindquist E.A."/>
            <person name="Lipzen A."/>
            <person name="Lundell T."/>
            <person name="Morin E."/>
            <person name="Murat C."/>
            <person name="Sun H."/>
            <person name="Tunlid A."/>
            <person name="Henrissat B."/>
            <person name="Grigoriev I.V."/>
            <person name="Hibbett D.S."/>
            <person name="Martin F."/>
            <person name="Nordberg H.P."/>
            <person name="Cantor M.N."/>
            <person name="Hua S.X."/>
        </authorList>
    </citation>
    <scope>NUCLEOTIDE SEQUENCE [LARGE SCALE GENOMIC DNA]</scope>
    <source>
        <strain evidence="1 2">Marx 270</strain>
    </source>
</reference>
<evidence type="ECO:0000313" key="2">
    <source>
        <dbReference type="Proteomes" id="UP000054217"/>
    </source>
</evidence>
<proteinExistence type="predicted"/>
<name>A0A0C3P0S1_PISTI</name>
<keyword evidence="2" id="KW-1185">Reference proteome</keyword>
<sequence length="51" mass="5749">MVCVLHPMLIVNNLVNSDSPGELPAKFWRSWRGGHNQLVQVVASVQVEVRH</sequence>
<dbReference type="HOGENOM" id="CLU_3107356_0_0_1"/>
<dbReference type="EMBL" id="KN831962">
    <property type="protein sequence ID" value="KIO06700.1"/>
    <property type="molecule type" value="Genomic_DNA"/>
</dbReference>
<organism evidence="1 2">
    <name type="scientific">Pisolithus tinctorius Marx 270</name>
    <dbReference type="NCBI Taxonomy" id="870435"/>
    <lineage>
        <taxon>Eukaryota</taxon>
        <taxon>Fungi</taxon>
        <taxon>Dikarya</taxon>
        <taxon>Basidiomycota</taxon>
        <taxon>Agaricomycotina</taxon>
        <taxon>Agaricomycetes</taxon>
        <taxon>Agaricomycetidae</taxon>
        <taxon>Boletales</taxon>
        <taxon>Sclerodermatineae</taxon>
        <taxon>Pisolithaceae</taxon>
        <taxon>Pisolithus</taxon>
    </lineage>
</organism>
<dbReference type="InParanoid" id="A0A0C3P0S1"/>
<evidence type="ECO:0000313" key="1">
    <source>
        <dbReference type="EMBL" id="KIO06700.1"/>
    </source>
</evidence>
<accession>A0A0C3P0S1</accession>
<reference evidence="2" key="2">
    <citation type="submission" date="2015-01" db="EMBL/GenBank/DDBJ databases">
        <title>Evolutionary Origins and Diversification of the Mycorrhizal Mutualists.</title>
        <authorList>
            <consortium name="DOE Joint Genome Institute"/>
            <consortium name="Mycorrhizal Genomics Consortium"/>
            <person name="Kohler A."/>
            <person name="Kuo A."/>
            <person name="Nagy L.G."/>
            <person name="Floudas D."/>
            <person name="Copeland A."/>
            <person name="Barry K.W."/>
            <person name="Cichocki N."/>
            <person name="Veneault-Fourrey C."/>
            <person name="LaButti K."/>
            <person name="Lindquist E.A."/>
            <person name="Lipzen A."/>
            <person name="Lundell T."/>
            <person name="Morin E."/>
            <person name="Murat C."/>
            <person name="Riley R."/>
            <person name="Ohm R."/>
            <person name="Sun H."/>
            <person name="Tunlid A."/>
            <person name="Henrissat B."/>
            <person name="Grigoriev I.V."/>
            <person name="Hibbett D.S."/>
            <person name="Martin F."/>
        </authorList>
    </citation>
    <scope>NUCLEOTIDE SEQUENCE [LARGE SCALE GENOMIC DNA]</scope>
    <source>
        <strain evidence="2">Marx 270</strain>
    </source>
</reference>
<gene>
    <name evidence="1" type="ORF">M404DRAFT_998822</name>
</gene>
<protein>
    <submittedName>
        <fullName evidence="1">Uncharacterized protein</fullName>
    </submittedName>
</protein>
<dbReference type="AlphaFoldDB" id="A0A0C3P0S1"/>